<dbReference type="Proteomes" id="UP000323000">
    <property type="component" value="Chromosome 1"/>
</dbReference>
<evidence type="ECO:0000259" key="2">
    <source>
        <dbReference type="Pfam" id="PF03108"/>
    </source>
</evidence>
<dbReference type="AlphaFoldDB" id="A0A5C7ITD8"/>
<reference evidence="4" key="1">
    <citation type="journal article" date="2019" name="Gigascience">
        <title>De novo genome assembly of the endangered Acer yangbiense, a plant species with extremely small populations endemic to Yunnan Province, China.</title>
        <authorList>
            <person name="Yang J."/>
            <person name="Wariss H.M."/>
            <person name="Tao L."/>
            <person name="Zhang R."/>
            <person name="Yun Q."/>
            <person name="Hollingsworth P."/>
            <person name="Dao Z."/>
            <person name="Luo G."/>
            <person name="Guo H."/>
            <person name="Ma Y."/>
            <person name="Sun W."/>
        </authorList>
    </citation>
    <scope>NUCLEOTIDE SEQUENCE [LARGE SCALE GENOMIC DNA]</scope>
    <source>
        <strain evidence="4">cv. Malutang</strain>
    </source>
</reference>
<evidence type="ECO:0000256" key="1">
    <source>
        <dbReference type="SAM" id="MobiDB-lite"/>
    </source>
</evidence>
<proteinExistence type="predicted"/>
<dbReference type="InterPro" id="IPR004332">
    <property type="entry name" value="Transposase_MuDR"/>
</dbReference>
<feature type="domain" description="Transposase MuDR plant" evidence="2">
    <location>
        <begin position="223"/>
        <end position="277"/>
    </location>
</feature>
<dbReference type="EMBL" id="VAHF01000001">
    <property type="protein sequence ID" value="TXG72610.1"/>
    <property type="molecule type" value="Genomic_DNA"/>
</dbReference>
<dbReference type="OrthoDB" id="1628660at2759"/>
<comment type="caution">
    <text evidence="3">The sequence shown here is derived from an EMBL/GenBank/DDBJ whole genome shotgun (WGS) entry which is preliminary data.</text>
</comment>
<dbReference type="Pfam" id="PF03108">
    <property type="entry name" value="DBD_Tnp_Mut"/>
    <property type="match status" value="1"/>
</dbReference>
<organism evidence="3 4">
    <name type="scientific">Acer yangbiense</name>
    <dbReference type="NCBI Taxonomy" id="1000413"/>
    <lineage>
        <taxon>Eukaryota</taxon>
        <taxon>Viridiplantae</taxon>
        <taxon>Streptophyta</taxon>
        <taxon>Embryophyta</taxon>
        <taxon>Tracheophyta</taxon>
        <taxon>Spermatophyta</taxon>
        <taxon>Magnoliopsida</taxon>
        <taxon>eudicotyledons</taxon>
        <taxon>Gunneridae</taxon>
        <taxon>Pentapetalae</taxon>
        <taxon>rosids</taxon>
        <taxon>malvids</taxon>
        <taxon>Sapindales</taxon>
        <taxon>Sapindaceae</taxon>
        <taxon>Hippocastanoideae</taxon>
        <taxon>Acereae</taxon>
        <taxon>Acer</taxon>
    </lineage>
</organism>
<gene>
    <name evidence="3" type="ORF">EZV62_001189</name>
</gene>
<feature type="compositionally biased region" description="Polar residues" evidence="1">
    <location>
        <begin position="178"/>
        <end position="191"/>
    </location>
</feature>
<feature type="region of interest" description="Disordered" evidence="1">
    <location>
        <begin position="149"/>
        <end position="201"/>
    </location>
</feature>
<protein>
    <recommendedName>
        <fullName evidence="2">Transposase MuDR plant domain-containing protein</fullName>
    </recommendedName>
</protein>
<sequence length="395" mass="43729">MVSSLSIEVDPEPNDLLKGMNMDAKRLVIYHGGSWVGNCYEGGLTKWVHVPRGLTYDALVKLVQDVAKVDVARYTIELCLLVFMNSGAAGPRIENDNEVSCMMDEDKLLPEVYVTISQKLPTDCVQNGTIVEQDDNLLQSKFLQQCNQPTPQSGYGSQVSDTDNPDDVSIPDVDTDNADQSVGASSASTGPSGFATFSEGSEKYSLEPNRMDKAISNDGCLYKGKLFQCKKDLKRTLHMYALNEQFELRIKRSSKTCYEAGCKDGECEFQLRAFKMQKIRILGGSNVREGSYLQDRWFTRTSSTSKILDCRLTISTEVASTRPLSKTQRHHGRNTSGTWTTDIVHQGLEGKGSCGGICFRCSQRIIQTIACLLSPIEGSKSKDCYCNEDKCCKSV</sequence>
<keyword evidence="4" id="KW-1185">Reference proteome</keyword>
<accession>A0A5C7ITD8</accession>
<feature type="compositionally biased region" description="Polar residues" evidence="1">
    <location>
        <begin position="149"/>
        <end position="162"/>
    </location>
</feature>
<evidence type="ECO:0000313" key="4">
    <source>
        <dbReference type="Proteomes" id="UP000323000"/>
    </source>
</evidence>
<name>A0A5C7ITD8_9ROSI</name>
<evidence type="ECO:0000313" key="3">
    <source>
        <dbReference type="EMBL" id="TXG72610.1"/>
    </source>
</evidence>